<dbReference type="AlphaFoldDB" id="A0A5A8C3S4"/>
<feature type="repeat" description="ANK" evidence="3">
    <location>
        <begin position="375"/>
        <end position="407"/>
    </location>
</feature>
<feature type="compositionally biased region" description="Low complexity" evidence="4">
    <location>
        <begin position="532"/>
        <end position="545"/>
    </location>
</feature>
<feature type="compositionally biased region" description="Pro residues" evidence="4">
    <location>
        <begin position="551"/>
        <end position="563"/>
    </location>
</feature>
<evidence type="ECO:0000256" key="3">
    <source>
        <dbReference type="PROSITE-ProRule" id="PRU00023"/>
    </source>
</evidence>
<evidence type="ECO:0000313" key="6">
    <source>
        <dbReference type="Proteomes" id="UP000323011"/>
    </source>
</evidence>
<keyword evidence="6" id="KW-1185">Reference proteome</keyword>
<dbReference type="PANTHER" id="PTHR24171">
    <property type="entry name" value="ANKYRIN REPEAT DOMAIN-CONTAINING PROTEIN 39-RELATED"/>
    <property type="match status" value="1"/>
</dbReference>
<organism evidence="5 6">
    <name type="scientific">Cafeteria roenbergensis</name>
    <name type="common">Marine flagellate</name>
    <dbReference type="NCBI Taxonomy" id="33653"/>
    <lineage>
        <taxon>Eukaryota</taxon>
        <taxon>Sar</taxon>
        <taxon>Stramenopiles</taxon>
        <taxon>Bigyra</taxon>
        <taxon>Opalozoa</taxon>
        <taxon>Bicosoecida</taxon>
        <taxon>Cafeteriaceae</taxon>
        <taxon>Cafeteria</taxon>
    </lineage>
</organism>
<evidence type="ECO:0000256" key="4">
    <source>
        <dbReference type="SAM" id="MobiDB-lite"/>
    </source>
</evidence>
<dbReference type="Gene3D" id="1.25.40.20">
    <property type="entry name" value="Ankyrin repeat-containing domain"/>
    <property type="match status" value="2"/>
</dbReference>
<protein>
    <submittedName>
        <fullName evidence="5">Uncharacterized protein</fullName>
    </submittedName>
</protein>
<sequence length="671" mass="71638">MRGANRGGMGMVRGAVIVGYAHVREVTAIARRWCTVEGIDYQDSRVGVRVMLMPRYFDAFAMALGRATRGNFGFSSELSPPLFVADIGSVQRKRRSAAAKGRDSPRLEPTKPCEGGDLDAKLLAADARDQSGGRAGSAASASSKLGWPKSPPVWLSHSAQDIRKHQLRMAAAETQHVVDEHFRALARAGREAEMLRLFHRGLQVRIDDSATPARHSRKYIQQRVRRLEAFDEAEEYSGWRGRGTQAAVDPSTGLRARVYPDVHSKDRAGNSAVILAAQGGFVGVVRALLEMGADARARNNKGEDALSMAKSEASEAALAVKLGAHRAAERRRQAAELVRLLDDRSLLVCAKQGDLRRVRYLVEDAGEDANSRNAYGMTPLHFAASNLDAAMTKLLVANGADPDAKNNLGQSPADVIDALPAGKGKAESMLTAVREGAELFQAHAKREAVAVAEEVERMREEARLVRDLRVFTRGTTAARAVFTSFPGAASTVHPGKRTRAPADGEASAEELAEARRRLGLALLERAEVDRGAAPAAQHAAPGRTASVVRQAPPPVIRPTPSEPSGPRAAATAKRLAARLADAPSQAATAGLKASWQRHALNFQARRARSASSRPASASVRPRQTAPEASAARGGGTSSGASRPPTALEALAPAPDTAEFETWMRARFGAGE</sequence>
<dbReference type="Pfam" id="PF13637">
    <property type="entry name" value="Ank_4"/>
    <property type="match status" value="1"/>
</dbReference>
<dbReference type="SUPFAM" id="SSF48403">
    <property type="entry name" value="Ankyrin repeat"/>
    <property type="match status" value="1"/>
</dbReference>
<dbReference type="InterPro" id="IPR002110">
    <property type="entry name" value="Ankyrin_rpt"/>
</dbReference>
<evidence type="ECO:0000313" key="5">
    <source>
        <dbReference type="EMBL" id="KAA0146770.1"/>
    </source>
</evidence>
<dbReference type="PROSITE" id="PS50088">
    <property type="entry name" value="ANK_REPEAT"/>
    <property type="match status" value="2"/>
</dbReference>
<feature type="compositionally biased region" description="Basic and acidic residues" evidence="4">
    <location>
        <begin position="100"/>
        <end position="111"/>
    </location>
</feature>
<name>A0A5A8C3S4_CAFRO</name>
<feature type="compositionally biased region" description="Low complexity" evidence="4">
    <location>
        <begin position="638"/>
        <end position="656"/>
    </location>
</feature>
<accession>A0A5A8C3S4</accession>
<dbReference type="SMART" id="SM00248">
    <property type="entry name" value="ANK"/>
    <property type="match status" value="3"/>
</dbReference>
<dbReference type="InterPro" id="IPR036770">
    <property type="entry name" value="Ankyrin_rpt-contain_sf"/>
</dbReference>
<dbReference type="Proteomes" id="UP000323011">
    <property type="component" value="Unassembled WGS sequence"/>
</dbReference>
<evidence type="ECO:0000256" key="1">
    <source>
        <dbReference type="ARBA" id="ARBA00022737"/>
    </source>
</evidence>
<feature type="region of interest" description="Disordered" evidence="4">
    <location>
        <begin position="532"/>
        <end position="581"/>
    </location>
</feature>
<dbReference type="OMA" id="CTVEGID"/>
<feature type="compositionally biased region" description="Low complexity" evidence="4">
    <location>
        <begin position="609"/>
        <end position="622"/>
    </location>
</feature>
<feature type="compositionally biased region" description="Low complexity" evidence="4">
    <location>
        <begin position="567"/>
        <end position="581"/>
    </location>
</feature>
<dbReference type="Pfam" id="PF00023">
    <property type="entry name" value="Ank"/>
    <property type="match status" value="1"/>
</dbReference>
<feature type="region of interest" description="Disordered" evidence="4">
    <location>
        <begin position="129"/>
        <end position="149"/>
    </location>
</feature>
<dbReference type="EMBL" id="VLTN01000078">
    <property type="protein sequence ID" value="KAA0146770.1"/>
    <property type="molecule type" value="Genomic_DNA"/>
</dbReference>
<feature type="repeat" description="ANK" evidence="3">
    <location>
        <begin position="268"/>
        <end position="300"/>
    </location>
</feature>
<evidence type="ECO:0000256" key="2">
    <source>
        <dbReference type="ARBA" id="ARBA00023043"/>
    </source>
</evidence>
<feature type="region of interest" description="Disordered" evidence="4">
    <location>
        <begin position="604"/>
        <end position="656"/>
    </location>
</feature>
<comment type="caution">
    <text evidence="5">The sequence shown here is derived from an EMBL/GenBank/DDBJ whole genome shotgun (WGS) entry which is preliminary data.</text>
</comment>
<reference evidence="5 6" key="1">
    <citation type="submission" date="2019-07" db="EMBL/GenBank/DDBJ databases">
        <title>Genomes of Cafeteria roenbergensis.</title>
        <authorList>
            <person name="Fischer M.G."/>
            <person name="Hackl T."/>
            <person name="Roman M."/>
        </authorList>
    </citation>
    <scope>NUCLEOTIDE SEQUENCE [LARGE SCALE GENOMIC DNA]</scope>
    <source>
        <strain evidence="5 6">BVI</strain>
    </source>
</reference>
<dbReference type="PROSITE" id="PS50297">
    <property type="entry name" value="ANK_REP_REGION"/>
    <property type="match status" value="2"/>
</dbReference>
<keyword evidence="2 3" id="KW-0040">ANK repeat</keyword>
<proteinExistence type="predicted"/>
<gene>
    <name evidence="5" type="ORF">FNF29_07835</name>
</gene>
<feature type="region of interest" description="Disordered" evidence="4">
    <location>
        <begin position="95"/>
        <end position="117"/>
    </location>
</feature>
<keyword evidence="1" id="KW-0677">Repeat</keyword>